<dbReference type="EMBL" id="JAFBMS010000113">
    <property type="protein sequence ID" value="KAG9335647.1"/>
    <property type="molecule type" value="Genomic_DNA"/>
</dbReference>
<evidence type="ECO:0000256" key="4">
    <source>
        <dbReference type="ARBA" id="ARBA00022687"/>
    </source>
</evidence>
<feature type="chain" id="PRO_5035741265" description="CTCK domain-containing protein" evidence="10">
    <location>
        <begin position="24"/>
        <end position="215"/>
    </location>
</feature>
<sequence>MPANTREYKLLFLFCVVTEGCQAFSNDATEILRAQPVDSPLQDALGNISLNRARSGGRRLSNTDTSDAEQTPVGCRELRSTKYISDGQCTSLSPVKELVCAGDCLPAHMLPNWISSGPGSGRKFWARRDAQEWRCVTDRTRSQRVQLRCPDSSDRTYRITVVTACKCKRYSRQHNDSATVPDGSPRQQEKDKVKARPKQGKGAVKEGRGQTQPKN</sequence>
<evidence type="ECO:0000256" key="3">
    <source>
        <dbReference type="ARBA" id="ARBA00022525"/>
    </source>
</evidence>
<dbReference type="Gene3D" id="2.10.90.10">
    <property type="entry name" value="Cystine-knot cytokines"/>
    <property type="match status" value="1"/>
</dbReference>
<dbReference type="GO" id="GO:0030514">
    <property type="term" value="P:negative regulation of BMP signaling pathway"/>
    <property type="evidence" value="ECO:0007669"/>
    <property type="project" value="TreeGrafter"/>
</dbReference>
<dbReference type="PROSITE" id="PS01225">
    <property type="entry name" value="CTCK_2"/>
    <property type="match status" value="1"/>
</dbReference>
<evidence type="ECO:0000256" key="2">
    <source>
        <dbReference type="ARBA" id="ARBA00007850"/>
    </source>
</evidence>
<reference evidence="12" key="1">
    <citation type="thesis" date="2021" institute="BYU ScholarsArchive" country="Provo, UT, USA">
        <title>Applications of and Algorithms for Genome Assembly and Genomic Analyses with an Emphasis on Marine Teleosts.</title>
        <authorList>
            <person name="Pickett B.D."/>
        </authorList>
    </citation>
    <scope>NUCLEOTIDE SEQUENCE</scope>
    <source>
        <strain evidence="12">HI-2016</strain>
    </source>
</reference>
<evidence type="ECO:0000256" key="1">
    <source>
        <dbReference type="ARBA" id="ARBA00004613"/>
    </source>
</evidence>
<evidence type="ECO:0000259" key="11">
    <source>
        <dbReference type="PROSITE" id="PS01225"/>
    </source>
</evidence>
<dbReference type="GO" id="GO:0016055">
    <property type="term" value="P:Wnt signaling pathway"/>
    <property type="evidence" value="ECO:0007669"/>
    <property type="project" value="UniProtKB-KW"/>
</dbReference>
<dbReference type="GO" id="GO:0030178">
    <property type="term" value="P:negative regulation of Wnt signaling pathway"/>
    <property type="evidence" value="ECO:0007669"/>
    <property type="project" value="TreeGrafter"/>
</dbReference>
<proteinExistence type="inferred from homology"/>
<dbReference type="GO" id="GO:0005615">
    <property type="term" value="C:extracellular space"/>
    <property type="evidence" value="ECO:0007669"/>
    <property type="project" value="InterPro"/>
</dbReference>
<comment type="caution">
    <text evidence="8">Lacks conserved residue(s) required for the propagation of feature annotation.</text>
</comment>
<dbReference type="InterPro" id="IPR008835">
    <property type="entry name" value="Sclerostin/SOSTDC1"/>
</dbReference>
<feature type="region of interest" description="Disordered" evidence="9">
    <location>
        <begin position="173"/>
        <end position="215"/>
    </location>
</feature>
<dbReference type="AlphaFoldDB" id="A0A8T2NGR7"/>
<dbReference type="OrthoDB" id="6624188at2759"/>
<evidence type="ECO:0000313" key="12">
    <source>
        <dbReference type="EMBL" id="KAG9335647.1"/>
    </source>
</evidence>
<dbReference type="Pfam" id="PF05463">
    <property type="entry name" value="Sclerostin"/>
    <property type="match status" value="1"/>
</dbReference>
<dbReference type="PANTHER" id="PTHR14903:SF7">
    <property type="entry name" value="NOVEL PROTEIN SIMILAR TO VERTEBRATE SCLEROSTIN DOMAIN CONTAINING 1 (SOSTDC1)"/>
    <property type="match status" value="1"/>
</dbReference>
<keyword evidence="5 10" id="KW-0732">Signal</keyword>
<feature type="domain" description="CTCK" evidence="11">
    <location>
        <begin position="75"/>
        <end position="172"/>
    </location>
</feature>
<feature type="signal peptide" evidence="10">
    <location>
        <begin position="1"/>
        <end position="23"/>
    </location>
</feature>
<keyword evidence="7" id="KW-0325">Glycoprotein</keyword>
<comment type="caution">
    <text evidence="12">The sequence shown here is derived from an EMBL/GenBank/DDBJ whole genome shotgun (WGS) entry which is preliminary data.</text>
</comment>
<keyword evidence="13" id="KW-1185">Reference proteome</keyword>
<evidence type="ECO:0000256" key="6">
    <source>
        <dbReference type="ARBA" id="ARBA00023157"/>
    </source>
</evidence>
<dbReference type="GO" id="GO:0036122">
    <property type="term" value="F:BMP binding"/>
    <property type="evidence" value="ECO:0007669"/>
    <property type="project" value="TreeGrafter"/>
</dbReference>
<evidence type="ECO:0000313" key="13">
    <source>
        <dbReference type="Proteomes" id="UP000824540"/>
    </source>
</evidence>
<evidence type="ECO:0000256" key="9">
    <source>
        <dbReference type="SAM" id="MobiDB-lite"/>
    </source>
</evidence>
<dbReference type="InterPro" id="IPR029034">
    <property type="entry name" value="Cystine-knot_cytokine"/>
</dbReference>
<dbReference type="InterPro" id="IPR006207">
    <property type="entry name" value="Cys_knot_C"/>
</dbReference>
<keyword evidence="4" id="KW-0879">Wnt signaling pathway</keyword>
<gene>
    <name evidence="12" type="ORF">JZ751_004298</name>
</gene>
<keyword evidence="6" id="KW-1015">Disulfide bond</keyword>
<comment type="subcellular location">
    <subcellularLocation>
        <location evidence="1">Secreted</location>
    </subcellularLocation>
</comment>
<evidence type="ECO:0000256" key="8">
    <source>
        <dbReference type="PROSITE-ProRule" id="PRU00039"/>
    </source>
</evidence>
<dbReference type="PANTHER" id="PTHR14903">
    <property type="entry name" value="SCLEROSTIN-RELATED"/>
    <property type="match status" value="1"/>
</dbReference>
<organism evidence="12 13">
    <name type="scientific">Albula glossodonta</name>
    <name type="common">roundjaw bonefish</name>
    <dbReference type="NCBI Taxonomy" id="121402"/>
    <lineage>
        <taxon>Eukaryota</taxon>
        <taxon>Metazoa</taxon>
        <taxon>Chordata</taxon>
        <taxon>Craniata</taxon>
        <taxon>Vertebrata</taxon>
        <taxon>Euteleostomi</taxon>
        <taxon>Actinopterygii</taxon>
        <taxon>Neopterygii</taxon>
        <taxon>Teleostei</taxon>
        <taxon>Albuliformes</taxon>
        <taxon>Albulidae</taxon>
        <taxon>Albula</taxon>
    </lineage>
</organism>
<comment type="similarity">
    <text evidence="2">Belongs to the sclerostin family.</text>
</comment>
<accession>A0A8T2NGR7</accession>
<evidence type="ECO:0000256" key="10">
    <source>
        <dbReference type="SAM" id="SignalP"/>
    </source>
</evidence>
<evidence type="ECO:0000256" key="5">
    <source>
        <dbReference type="ARBA" id="ARBA00022729"/>
    </source>
</evidence>
<keyword evidence="3" id="KW-0964">Secreted</keyword>
<evidence type="ECO:0000256" key="7">
    <source>
        <dbReference type="ARBA" id="ARBA00023180"/>
    </source>
</evidence>
<dbReference type="Proteomes" id="UP000824540">
    <property type="component" value="Unassembled WGS sequence"/>
</dbReference>
<protein>
    <recommendedName>
        <fullName evidence="11">CTCK domain-containing protein</fullName>
    </recommendedName>
</protein>
<name>A0A8T2NGR7_9TELE</name>